<evidence type="ECO:0000256" key="2">
    <source>
        <dbReference type="ARBA" id="ARBA00011322"/>
    </source>
</evidence>
<evidence type="ECO:0000313" key="8">
    <source>
        <dbReference type="Proteomes" id="UP000654670"/>
    </source>
</evidence>
<name>A0A917VYN1_9BACL</name>
<evidence type="ECO:0000259" key="6">
    <source>
        <dbReference type="Pfam" id="PF13476"/>
    </source>
</evidence>
<dbReference type="SUPFAM" id="SSF52540">
    <property type="entry name" value="P-loop containing nucleoside triphosphate hydrolases"/>
    <property type="match status" value="1"/>
</dbReference>
<comment type="subunit">
    <text evidence="2">Heterodimer of SbcC and SbcD.</text>
</comment>
<dbReference type="GO" id="GO:0016887">
    <property type="term" value="F:ATP hydrolysis activity"/>
    <property type="evidence" value="ECO:0007669"/>
    <property type="project" value="InterPro"/>
</dbReference>
<comment type="caution">
    <text evidence="7">The sequence shown here is derived from an EMBL/GenBank/DDBJ whole genome shotgun (WGS) entry which is preliminary data.</text>
</comment>
<evidence type="ECO:0000256" key="1">
    <source>
        <dbReference type="ARBA" id="ARBA00006930"/>
    </source>
</evidence>
<dbReference type="InterPro" id="IPR038729">
    <property type="entry name" value="Rad50/SbcC_AAA"/>
</dbReference>
<dbReference type="InterPro" id="IPR027417">
    <property type="entry name" value="P-loop_NTPase"/>
</dbReference>
<reference evidence="7" key="2">
    <citation type="submission" date="2020-09" db="EMBL/GenBank/DDBJ databases">
        <authorList>
            <person name="Sun Q."/>
            <person name="Ohkuma M."/>
        </authorList>
    </citation>
    <scope>NUCLEOTIDE SEQUENCE</scope>
    <source>
        <strain evidence="7">JCM 15325</strain>
    </source>
</reference>
<accession>A0A917VYN1</accession>
<feature type="domain" description="Rad50/SbcC-type AAA" evidence="6">
    <location>
        <begin position="5"/>
        <end position="229"/>
    </location>
</feature>
<dbReference type="PANTHER" id="PTHR32114:SF2">
    <property type="entry name" value="ABC TRANSPORTER ABCH.3"/>
    <property type="match status" value="1"/>
</dbReference>
<reference evidence="7" key="1">
    <citation type="journal article" date="2014" name="Int. J. Syst. Evol. Microbiol.">
        <title>Complete genome sequence of Corynebacterium casei LMG S-19264T (=DSM 44701T), isolated from a smear-ripened cheese.</title>
        <authorList>
            <consortium name="US DOE Joint Genome Institute (JGI-PGF)"/>
            <person name="Walter F."/>
            <person name="Albersmeier A."/>
            <person name="Kalinowski J."/>
            <person name="Ruckert C."/>
        </authorList>
    </citation>
    <scope>NUCLEOTIDE SEQUENCE</scope>
    <source>
        <strain evidence="7">JCM 15325</strain>
    </source>
</reference>
<feature type="coiled-coil region" evidence="4">
    <location>
        <begin position="787"/>
        <end position="849"/>
    </location>
</feature>
<dbReference type="Gene3D" id="3.40.50.300">
    <property type="entry name" value="P-loop containing nucleotide triphosphate hydrolases"/>
    <property type="match status" value="2"/>
</dbReference>
<gene>
    <name evidence="7" type="primary">sbcC</name>
    <name evidence="7" type="ORF">GCM10007968_07680</name>
</gene>
<dbReference type="RefSeq" id="WP_188801752.1">
    <property type="nucleotide sequence ID" value="NZ_BMOK01000002.1"/>
</dbReference>
<comment type="similarity">
    <text evidence="1">Belongs to the SMC family. SbcC subfamily.</text>
</comment>
<feature type="coiled-coil region" evidence="4">
    <location>
        <begin position="709"/>
        <end position="757"/>
    </location>
</feature>
<feature type="coiled-coil region" evidence="4">
    <location>
        <begin position="882"/>
        <end position="971"/>
    </location>
</feature>
<feature type="compositionally biased region" description="Basic and acidic residues" evidence="5">
    <location>
        <begin position="324"/>
        <end position="342"/>
    </location>
</feature>
<dbReference type="Proteomes" id="UP000654670">
    <property type="component" value="Unassembled WGS sequence"/>
</dbReference>
<keyword evidence="8" id="KW-1185">Reference proteome</keyword>
<dbReference type="AlphaFoldDB" id="A0A917VYN1"/>
<dbReference type="GO" id="GO:0006302">
    <property type="term" value="P:double-strand break repair"/>
    <property type="evidence" value="ECO:0007669"/>
    <property type="project" value="InterPro"/>
</dbReference>
<proteinExistence type="inferred from homology"/>
<dbReference type="Pfam" id="PF13558">
    <property type="entry name" value="SbcC_Walker_B"/>
    <property type="match status" value="1"/>
</dbReference>
<evidence type="ECO:0000256" key="5">
    <source>
        <dbReference type="SAM" id="MobiDB-lite"/>
    </source>
</evidence>
<dbReference type="Pfam" id="PF13476">
    <property type="entry name" value="AAA_23"/>
    <property type="match status" value="1"/>
</dbReference>
<dbReference type="PANTHER" id="PTHR32114">
    <property type="entry name" value="ABC TRANSPORTER ABCH.3"/>
    <property type="match status" value="1"/>
</dbReference>
<evidence type="ECO:0000256" key="4">
    <source>
        <dbReference type="SAM" id="Coils"/>
    </source>
</evidence>
<protein>
    <recommendedName>
        <fullName evidence="3">Nuclease SbcCD subunit C</fullName>
    </recommendedName>
</protein>
<feature type="region of interest" description="Disordered" evidence="5">
    <location>
        <begin position="320"/>
        <end position="342"/>
    </location>
</feature>
<organism evidence="7 8">
    <name type="scientific">Sporolactobacillus putidus</name>
    <dbReference type="NCBI Taxonomy" id="492735"/>
    <lineage>
        <taxon>Bacteria</taxon>
        <taxon>Bacillati</taxon>
        <taxon>Bacillota</taxon>
        <taxon>Bacilli</taxon>
        <taxon>Bacillales</taxon>
        <taxon>Sporolactobacillaceae</taxon>
        <taxon>Sporolactobacillus</taxon>
    </lineage>
</organism>
<evidence type="ECO:0000313" key="7">
    <source>
        <dbReference type="EMBL" id="GGL46054.1"/>
    </source>
</evidence>
<dbReference type="EMBL" id="BMOK01000002">
    <property type="protein sequence ID" value="GGL46054.1"/>
    <property type="molecule type" value="Genomic_DNA"/>
</dbReference>
<sequence>MKPVELTLQGLNSFRDVQHVDFESLCADGIFGIFGPTGSGKSTILDAITLALYGTVERAANHTQGILNQLEDQLSVGFTFELAGQKKTRYRAERTYKRKKDGGMRTSSCRLMKLGEKTEVLADKERDLTWKIQEILGLTHDDFTRAVVLPQGKFSEFLSLKGNDRRQMLQRLFHLEKYGDELTARLKRHADAAKQRLTLISEKEAVLGDASKEAVETLRERLRQVTDELAGKRTALEKSLLERDRVKQVWDFQEEKRAKTAALQALLEKQPAIEKERRLLELDDAAEKILPYLEALIASEKEYQNANDVFTQTEKRFAASGTAEESKRRVHEEAKKVEEERGPLLSEHKQQLVQGLGLQQQLSRVRREMAADAASLAKLDHEIRSCRQSGDKEKQRKEELLKKLEQLEKSLQKLEISSGRRAAIRKALDEKAAIDLIDSHLKEKRKEWTENQKAWLECSDERDRLSRNRQLLDEKSGQLFKRYQAVYNQAAVISERIRMARAYLKARREEAEKEQETVFRKRLSLNLATELKDGEACPVCGAVHHPHPAEAGKYPSEEAISQTIRFYQKADDSLILQQQEIKICLNQLEQQSGTFTALFSEALRAEFPDGVSEAAEFVNWEKAGFKPVLEETELAVREEKQDVLSLGEAFDRLSDEARQMEADRLSLESQLNFYGKKKKRIQSAALVRKKEMEDRMKNWPDEFPPIDAIQNTYRKVQEADQKAEKIRTEIAQARQELNLIEQRLAGKEEKSRGLEANWNEIKGRMDASEQSCTRDVAALKALNLAENDPIEDNLSKLNQVIEQMKRNRENSYREWQQALTVHIEADKRFNNASDRKERAERSKGEAEERWAGRISRSSFEKREEVLAAHLPEETRAAFDGEIAAFEKEKARLVSDLQSLSEKLMGRSVDREKLDEVEKRCNCLKREVQTLSERYGADAKELEGLEEKHVLFKQLESDRKRTQQASDQFEKLQRVFRGNAFVEFVAEEQMQQVCLAASKRLGDLTRGRYALEVDGSGGFRIRDDGNGGVRRPVSSLSGGETFLTSLALALSLSEQIQLRGNVPLQFFFLDEGFGTLDPDLLDTVVTALEKLHMRRLSIGVISHVPEMRERLPRRLIVEPALPSGKGSRVRMEVL</sequence>
<evidence type="ECO:0000256" key="3">
    <source>
        <dbReference type="ARBA" id="ARBA00013368"/>
    </source>
</evidence>
<keyword evidence="4" id="KW-0175">Coiled coil</keyword>
<feature type="coiled-coil region" evidence="4">
    <location>
        <begin position="387"/>
        <end position="417"/>
    </location>
</feature>